<reference evidence="1" key="1">
    <citation type="submission" date="2021-04" db="EMBL/GenBank/DDBJ databases">
        <authorList>
            <person name="Pira H."/>
            <person name="Risdian C."/>
            <person name="Wink J."/>
        </authorList>
    </citation>
    <scope>NUCLEOTIDE SEQUENCE</scope>
    <source>
        <strain evidence="1">WHY3</strain>
    </source>
</reference>
<evidence type="ECO:0000313" key="1">
    <source>
        <dbReference type="EMBL" id="MBV7269666.1"/>
    </source>
</evidence>
<sequence length="81" mass="9349">MKPTLKRALPCAVFGHNYIKSKTYADHTAELSCCHCNTVVKTDIHGNFEEFNITNKDIQSTLRQLFHLKLQISKPNFLDNR</sequence>
<dbReference type="AlphaFoldDB" id="A0A9X1JNR2"/>
<name>A0A9X1JNR2_9FLAO</name>
<dbReference type="Proteomes" id="UP001138894">
    <property type="component" value="Unassembled WGS sequence"/>
</dbReference>
<dbReference type="RefSeq" id="WP_218546453.1">
    <property type="nucleotide sequence ID" value="NZ_JAGSPD010000008.1"/>
</dbReference>
<evidence type="ECO:0000313" key="2">
    <source>
        <dbReference type="Proteomes" id="UP001138894"/>
    </source>
</evidence>
<evidence type="ECO:0008006" key="3">
    <source>
        <dbReference type="Google" id="ProtNLM"/>
    </source>
</evidence>
<protein>
    <recommendedName>
        <fullName evidence="3">Prophage protein</fullName>
    </recommendedName>
</protein>
<gene>
    <name evidence="1" type="ORF">KCG49_10765</name>
</gene>
<keyword evidence="2" id="KW-1185">Reference proteome</keyword>
<dbReference type="EMBL" id="JAGSPD010000008">
    <property type="protein sequence ID" value="MBV7269666.1"/>
    <property type="molecule type" value="Genomic_DNA"/>
</dbReference>
<comment type="caution">
    <text evidence="1">The sequence shown here is derived from an EMBL/GenBank/DDBJ whole genome shotgun (WGS) entry which is preliminary data.</text>
</comment>
<proteinExistence type="predicted"/>
<organism evidence="1 2">
    <name type="scientific">Winogradskyella luteola</name>
    <dbReference type="NCBI Taxonomy" id="2828330"/>
    <lineage>
        <taxon>Bacteria</taxon>
        <taxon>Pseudomonadati</taxon>
        <taxon>Bacteroidota</taxon>
        <taxon>Flavobacteriia</taxon>
        <taxon>Flavobacteriales</taxon>
        <taxon>Flavobacteriaceae</taxon>
        <taxon>Winogradskyella</taxon>
    </lineage>
</organism>
<accession>A0A9X1JNR2</accession>